<dbReference type="CDD" id="cd02230">
    <property type="entry name" value="cupin_HP0902-like"/>
    <property type="match status" value="1"/>
</dbReference>
<comment type="caution">
    <text evidence="1">The sequence shown here is derived from an EMBL/GenBank/DDBJ whole genome shotgun (WGS) entry which is preliminary data.</text>
</comment>
<accession>A0A6N9H8S2</accession>
<name>A0A6N9H8S2_9MICO</name>
<gene>
    <name evidence="1" type="ORF">GSY69_09640</name>
</gene>
<keyword evidence="2" id="KW-1185">Reference proteome</keyword>
<dbReference type="EMBL" id="WWEQ01000041">
    <property type="protein sequence ID" value="MYM20221.1"/>
    <property type="molecule type" value="Genomic_DNA"/>
</dbReference>
<dbReference type="SUPFAM" id="SSF51182">
    <property type="entry name" value="RmlC-like cupins"/>
    <property type="match status" value="1"/>
</dbReference>
<evidence type="ECO:0000313" key="1">
    <source>
        <dbReference type="EMBL" id="MYM20221.1"/>
    </source>
</evidence>
<proteinExistence type="predicted"/>
<dbReference type="PANTHER" id="PTHR37694:SF1">
    <property type="entry name" value="SLR8022 PROTEIN"/>
    <property type="match status" value="1"/>
</dbReference>
<dbReference type="InterPro" id="IPR014710">
    <property type="entry name" value="RmlC-like_jellyroll"/>
</dbReference>
<organism evidence="1 2">
    <name type="scientific">Brevibacterium rongguiense</name>
    <dbReference type="NCBI Taxonomy" id="2695267"/>
    <lineage>
        <taxon>Bacteria</taxon>
        <taxon>Bacillati</taxon>
        <taxon>Actinomycetota</taxon>
        <taxon>Actinomycetes</taxon>
        <taxon>Micrococcales</taxon>
        <taxon>Brevibacteriaceae</taxon>
        <taxon>Brevibacterium</taxon>
    </lineage>
</organism>
<dbReference type="Proteomes" id="UP000469215">
    <property type="component" value="Unassembled WGS sequence"/>
</dbReference>
<dbReference type="InterPro" id="IPR011051">
    <property type="entry name" value="RmlC_Cupin_sf"/>
</dbReference>
<reference evidence="1 2" key="1">
    <citation type="submission" date="2020-01" db="EMBL/GenBank/DDBJ databases">
        <authorList>
            <person name="Deng T."/>
        </authorList>
    </citation>
    <scope>NUCLEOTIDE SEQUENCE [LARGE SCALE GENOMIC DNA]</scope>
    <source>
        <strain evidence="1 2">5221</strain>
    </source>
</reference>
<protein>
    <submittedName>
        <fullName evidence="1">LuxR family transcriptional regulator</fullName>
    </submittedName>
</protein>
<evidence type="ECO:0000313" key="2">
    <source>
        <dbReference type="Proteomes" id="UP000469215"/>
    </source>
</evidence>
<dbReference type="RefSeq" id="WP_160953639.1">
    <property type="nucleotide sequence ID" value="NZ_WWEQ01000041.1"/>
</dbReference>
<dbReference type="AlphaFoldDB" id="A0A6N9H8S2"/>
<dbReference type="PANTHER" id="PTHR37694">
    <property type="entry name" value="SLR8022 PROTEIN"/>
    <property type="match status" value="1"/>
</dbReference>
<sequence>MSLSALSRELVAKARGAHAGRAAHMVAGGHETVLSQTVLALAAGSGLAEHDAPPEATLQVLSGRIALTAGEQRWELGTGELIDIPHARHAVEALADSAFLLSVVRER</sequence>
<dbReference type="Gene3D" id="2.60.120.10">
    <property type="entry name" value="Jelly Rolls"/>
    <property type="match status" value="1"/>
</dbReference>